<evidence type="ECO:0000256" key="9">
    <source>
        <dbReference type="ARBA" id="ARBA00022843"/>
    </source>
</evidence>
<feature type="compositionally biased region" description="Polar residues" evidence="14">
    <location>
        <begin position="645"/>
        <end position="662"/>
    </location>
</feature>
<keyword evidence="6" id="KW-0597">Phosphoprotein</keyword>
<proteinExistence type="predicted"/>
<feature type="compositionally biased region" description="Acidic residues" evidence="14">
    <location>
        <begin position="465"/>
        <end position="477"/>
    </location>
</feature>
<comment type="subcellular location">
    <subcellularLocation>
        <location evidence="2">Chromosome</location>
    </subcellularLocation>
    <subcellularLocation>
        <location evidence="1">Nucleus</location>
    </subcellularLocation>
</comment>
<feature type="compositionally biased region" description="Acidic residues" evidence="14">
    <location>
        <begin position="1061"/>
        <end position="1070"/>
    </location>
</feature>
<feature type="compositionally biased region" description="Polar residues" evidence="14">
    <location>
        <begin position="1603"/>
        <end position="1615"/>
    </location>
</feature>
<dbReference type="Pfam" id="PF16589">
    <property type="entry name" value="BRCT_2"/>
    <property type="match status" value="1"/>
</dbReference>
<keyword evidence="15" id="KW-0812">Transmembrane</keyword>
<name>A0A7J6B044_AMEME</name>
<dbReference type="PROSITE" id="PS50006">
    <property type="entry name" value="FHA_DOMAIN"/>
    <property type="match status" value="1"/>
</dbReference>
<feature type="region of interest" description="Disordered" evidence="14">
    <location>
        <begin position="2404"/>
        <end position="2647"/>
    </location>
</feature>
<sequence>MVEGRSETCRNKDEIPIESVVQSSCLDANQRLQRESLDGISVNKSTHILYSGNAGKISQKTASFTQQPIKAQDIVSDIYHDQSTLGSNQLDQWAVVFTFLRRGLPFRKFSPRCCNNCAVCMDATQQIQDSFFGEEDESDDEQELGEGKKQTEPLAVLKVFKNSHIPETEVPLYQGENVLGRDPASCSVPLQARSVSSRHAIISISVFDANDRRAHTEATEALLWDLGSLNGTRKGRLKLTPHVRYALTEGDGVVLADLPCQYVSLRNTNASTADVGREKAKGSTSTGSSSEEGGTGKGVENGRKKCALPPVPVWTDEAKSLQSIQMTPKKPETTLVPESDSDSDGEKHGRRERRRIVVSESASSDLSSPMCSTFLTPANKVVPESEDEGSITPSPALKGRFLKTGNDTEVSSDSSKPDPLHLDIDSDTDVEDEEVEMTKATPGVEAAVTVQVDAVNPADLHMDSDTDVEEEEEEEEIEKARSDPEASAAPAKQDLVNPAALTMDSDTDVEENEPVETDTTLLSGPEAALDEKKEPAGSAQFHLESDTDVDDEDVPPIQDARPPTSHVAELNMNSDTDVEDDEDTSKAIEPPSGTEVDSKDLWKPAKSLHSVKVPDAKMLRHQSDSDTDVEDEVTEIRTPTVAKVTGNSQTRSEIQTADSPVQVQPPAETVRDGVRQDSDTDMEEDEEKVEESERKCAEAAAQIVHSSTPRRAGLSEEEMETQAFLSPSQLFKRPVLPSLLHPSVSPGGMSHTDDDFAVAETQSFVCDATQADATLDETPQSLGGPESQRSDGALSSQLGFSVSSHQLAETREPAEMDWQLQATQLYAMKNSEGSAKAGKSLDLDATQAYADVLGQEEGEEGGKEEEEEETQPLAALGHSSIHTAETQLIEHRAQNEDTCDHDAKKEDVVREPERKAEEVINDEMQLDSHLFSADTLLIVRSPRQEEQPTQPYAFLTAQVQKEQEETEKKEHESKDQEVQETDEEERARNAMNESVGQENGAVKRKENDRTVMEKKNEVTSDGPEEEKKERDENREENDDKVDEARTHPAEADAIVKTLPACEEEEQEEEQRNEPSSSRGTPPAEVESTQPLEPDDHVHVSTAETLPMCEVDEGQEEEENRPKDSRRPGRGRRADKVEPNQPVESDKVTSLTVAETQPMCEEDKDEQEEEQQSEAMSTKRSNMRRRSAKVKPAKPVESHVAILETLPMCEEEEEREEKPQSEAKSGRKSRRGRQTAKVEPTQPLEPDSTAETMKMDEQEEEQDCRRSLRGKERGTAASGKGKGRGRAAAEKEKRRKRVKEEQEEDSEEEVDQGNKGRKKPRQKSKDDDKARLELVEADHEEIEHLKMQEKEEESERLHREKKEEEDRLESEREEREERELERARMKSEKKEREEKEMERLEKEKQLEKERREQEEKDRVEQERIDGENKEKEKLALEQKFEKERKKQEEMDRLAREKKDREEKEQLEKEMKEEKEKQEKGMEQKEKEKESKDNKEGVGKEKRPAPGKRKAGLERKGGKSKKEEDQELEGTTERLDSEQELSKVQKQECEEGSSKKQENEQAESVAKPRRGRRTARKSVAPPADVEDEGGPAKRTRSRSNSSNSVCSEQSTQDSLSEGRSGGRRKPVEKVNETRPSGRRRITTAPSDEKEDVKQAAHSRSNSRSSDGSSSSVAIQSQGRGRNWRKSVKAEEPETGEQSAAVWRGRGRGGKQPGSHDVKAEAAGEAEKEEAEVMAVAEDSVTSQSSSRGRKRGADVSMLTAETPQIPKTPRRSLAGQTHKVLFTGVVDEDGEKVVVRLGGGLAKGVGDMTHLVTDKVRRTVKFLCAVARGVPIVTPDWLSKCGKAGSFLSPNGFLVKDVEQEKKFNFRLQEALRVANSQPLLQGYEIHVTPSVKPEPAQMKEIITCSGARFLPKMPSAHKAQTVVVVSCEEDRALCERALSLSFPVSRSNMESLRVVGFSMLLCVAFSLTLKAKDETVFLGEDYHILLPAGGATVIFKPSIGPERELEMMKDGEVINARVKLNKALSHLVLENVGESDEGLYIIRSEQNPSNIKEINLIVRDCTVEVNVIYGRDFHVSLLGLGTPEGVGFRPIAVEANQTSQPALELLAADGRVHDNYDGRLSINEQRLLLKAVTGADEGSYTITLTGGKVGKKMCLNVKENQQFVTVPYGGTFKLNLHLNSSSARLIFSPDLGRSHNLSWMIMNRGELNLLPDHNLEGRFSIDNSMCILKQVKATDAGLYQVTDLQGFSVSKFHLGVEPYRLPNVFVAVISLLALLVVLLLVCLVSCLVKVRKRAAKAKAIEKIAKNAGKEEGNAFRQVVKEACCRQNDEAPALSQKEDITEKSQSTEISIKGLEVSAKDTSIHEKNLETSDSGVGFTTAGLPLDSDTEAPTVTIADADFLSSSVASDAKPNAKQESKPTVSSPSKPAPTPEAKPASETPVSAALKPAPSPEPKLSVTPTQETKTTISPTPESKPSLSPSPDPKSAVTPELKPAGSPSPKATPTLEVKPTSTSEVKAPPSPEPPKAVTPTPDSKLAATPTKMAVSPASELTPTKPDATPSAVSPTPDTKPALSPTPDAKPTTNGTLESTPDIGSSESSAIPAKTPETEKSSVKVPEVISTGAPAPEAKQDLASASDGAPASGVDETSTT</sequence>
<dbReference type="SMART" id="SM00292">
    <property type="entry name" value="BRCT"/>
    <property type="match status" value="1"/>
</dbReference>
<feature type="region of interest" description="Disordered" evidence="14">
    <location>
        <begin position="2365"/>
        <end position="2386"/>
    </location>
</feature>
<organism evidence="18 19">
    <name type="scientific">Ameiurus melas</name>
    <name type="common">Black bullhead</name>
    <name type="synonym">Silurus melas</name>
    <dbReference type="NCBI Taxonomy" id="219545"/>
    <lineage>
        <taxon>Eukaryota</taxon>
        <taxon>Metazoa</taxon>
        <taxon>Chordata</taxon>
        <taxon>Craniata</taxon>
        <taxon>Vertebrata</taxon>
        <taxon>Euteleostomi</taxon>
        <taxon>Actinopterygii</taxon>
        <taxon>Neopterygii</taxon>
        <taxon>Teleostei</taxon>
        <taxon>Ostariophysi</taxon>
        <taxon>Siluriformes</taxon>
        <taxon>Ictaluridae</taxon>
        <taxon>Ameiurus</taxon>
    </lineage>
</organism>
<feature type="domain" description="BRCT" evidence="17">
    <location>
        <begin position="1775"/>
        <end position="1853"/>
    </location>
</feature>
<dbReference type="PROSITE" id="PS50172">
    <property type="entry name" value="BRCT"/>
    <property type="match status" value="1"/>
</dbReference>
<evidence type="ECO:0000256" key="2">
    <source>
        <dbReference type="ARBA" id="ARBA00004286"/>
    </source>
</evidence>
<dbReference type="CDD" id="cd17744">
    <property type="entry name" value="BRCT_MDC1_rpt1"/>
    <property type="match status" value="1"/>
</dbReference>
<comment type="caution">
    <text evidence="18">The sequence shown here is derived from an EMBL/GenBank/DDBJ whole genome shotgun (WGS) entry which is preliminary data.</text>
</comment>
<dbReference type="GO" id="GO:0005634">
    <property type="term" value="C:nucleus"/>
    <property type="evidence" value="ECO:0007669"/>
    <property type="project" value="UniProtKB-SubCell"/>
</dbReference>
<feature type="compositionally biased region" description="Basic and acidic residues" evidence="14">
    <location>
        <begin position="1001"/>
        <end position="1018"/>
    </location>
</feature>
<dbReference type="GO" id="GO:0006281">
    <property type="term" value="P:DNA repair"/>
    <property type="evidence" value="ECO:0007669"/>
    <property type="project" value="UniProtKB-KW"/>
</dbReference>
<dbReference type="InterPro" id="IPR051579">
    <property type="entry name" value="DDR_Transcriptional_Reg"/>
</dbReference>
<feature type="compositionally biased region" description="Basic and acidic residues" evidence="14">
    <location>
        <begin position="669"/>
        <end position="678"/>
    </location>
</feature>
<feature type="compositionally biased region" description="Polar residues" evidence="14">
    <location>
        <begin position="2455"/>
        <end position="2465"/>
    </location>
</feature>
<evidence type="ECO:0000256" key="11">
    <source>
        <dbReference type="ARBA" id="ARBA00023204"/>
    </source>
</evidence>
<feature type="compositionally biased region" description="Acidic residues" evidence="14">
    <location>
        <begin position="1300"/>
        <end position="1310"/>
    </location>
</feature>
<feature type="compositionally biased region" description="Low complexity" evidence="14">
    <location>
        <begin position="1656"/>
        <end position="1669"/>
    </location>
</feature>
<feature type="compositionally biased region" description="Polar residues" evidence="14">
    <location>
        <begin position="405"/>
        <end position="414"/>
    </location>
</feature>
<feature type="region of interest" description="Disordered" evidence="14">
    <location>
        <begin position="941"/>
        <end position="1754"/>
    </location>
</feature>
<dbReference type="EMBL" id="JAAGNN010000006">
    <property type="protein sequence ID" value="KAF4088474.1"/>
    <property type="molecule type" value="Genomic_DNA"/>
</dbReference>
<evidence type="ECO:0000313" key="19">
    <source>
        <dbReference type="Proteomes" id="UP000593565"/>
    </source>
</evidence>
<dbReference type="InterPro" id="IPR000253">
    <property type="entry name" value="FHA_dom"/>
</dbReference>
<feature type="domain" description="FHA" evidence="16">
    <location>
        <begin position="177"/>
        <end position="239"/>
    </location>
</feature>
<feature type="compositionally biased region" description="Basic and acidic residues" evidence="14">
    <location>
        <begin position="612"/>
        <end position="624"/>
    </location>
</feature>
<evidence type="ECO:0000256" key="13">
    <source>
        <dbReference type="ARBA" id="ARBA00023306"/>
    </source>
</evidence>
<evidence type="ECO:0000256" key="1">
    <source>
        <dbReference type="ARBA" id="ARBA00004123"/>
    </source>
</evidence>
<dbReference type="PANTHER" id="PTHR23196:SF34">
    <property type="entry name" value="MEDIATOR OF DNA DAMAGE CHECKPOINT PROTEIN 1"/>
    <property type="match status" value="1"/>
</dbReference>
<evidence type="ECO:0000256" key="14">
    <source>
        <dbReference type="SAM" id="MobiDB-lite"/>
    </source>
</evidence>
<feature type="compositionally biased region" description="Acidic residues" evidence="14">
    <location>
        <begin position="679"/>
        <end position="690"/>
    </location>
</feature>
<keyword evidence="8" id="KW-0227">DNA damage</keyword>
<feature type="compositionally biased region" description="Polar residues" evidence="14">
    <location>
        <begin position="2578"/>
        <end position="2596"/>
    </location>
</feature>
<feature type="compositionally biased region" description="Acidic residues" evidence="14">
    <location>
        <begin position="505"/>
        <end position="516"/>
    </location>
</feature>
<dbReference type="Proteomes" id="UP000593565">
    <property type="component" value="Unassembled WGS sequence"/>
</dbReference>
<feature type="compositionally biased region" description="Low complexity" evidence="14">
    <location>
        <begin position="358"/>
        <end position="368"/>
    </location>
</feature>
<feature type="compositionally biased region" description="Basic and acidic residues" evidence="14">
    <location>
        <begin position="1529"/>
        <end position="1557"/>
    </location>
</feature>
<feature type="compositionally biased region" description="Acidic residues" evidence="14">
    <location>
        <begin position="1159"/>
        <end position="1171"/>
    </location>
</feature>
<accession>A0A7J6B044</accession>
<reference evidence="18 19" key="1">
    <citation type="submission" date="2020-02" db="EMBL/GenBank/DDBJ databases">
        <title>A chromosome-scale genome assembly of the black bullhead catfish (Ameiurus melas).</title>
        <authorList>
            <person name="Wen M."/>
            <person name="Zham M."/>
            <person name="Cabau C."/>
            <person name="Klopp C."/>
            <person name="Donnadieu C."/>
            <person name="Roques C."/>
            <person name="Bouchez O."/>
            <person name="Lampietro C."/>
            <person name="Jouanno E."/>
            <person name="Herpin A."/>
            <person name="Louis A."/>
            <person name="Berthelot C."/>
            <person name="Parey E."/>
            <person name="Roest-Crollius H."/>
            <person name="Braasch I."/>
            <person name="Postlethwait J."/>
            <person name="Robinson-Rechavi M."/>
            <person name="Echchiki A."/>
            <person name="Begum T."/>
            <person name="Montfort J."/>
            <person name="Schartl M."/>
            <person name="Bobe J."/>
            <person name="Guiguen Y."/>
        </authorList>
    </citation>
    <scope>NUCLEOTIDE SEQUENCE [LARGE SCALE GENOMIC DNA]</scope>
    <source>
        <strain evidence="18">M_S1</strain>
        <tissue evidence="18">Blood</tissue>
    </source>
</reference>
<feature type="compositionally biased region" description="Basic and acidic residues" evidence="14">
    <location>
        <begin position="1322"/>
        <end position="1502"/>
    </location>
</feature>
<feature type="compositionally biased region" description="Acidic residues" evidence="14">
    <location>
        <begin position="1109"/>
        <end position="1118"/>
    </location>
</feature>
<dbReference type="Gene3D" id="3.40.50.10190">
    <property type="entry name" value="BRCT domain"/>
    <property type="match status" value="2"/>
</dbReference>
<dbReference type="PANTHER" id="PTHR23196">
    <property type="entry name" value="PAX TRANSCRIPTION ACTIVATION DOMAIN INTERACTING PROTEIN"/>
    <property type="match status" value="1"/>
</dbReference>
<keyword evidence="11" id="KW-0234">DNA repair</keyword>
<feature type="compositionally biased region" description="Basic and acidic residues" evidence="14">
    <location>
        <begin position="1711"/>
        <end position="1723"/>
    </location>
</feature>
<evidence type="ECO:0000256" key="12">
    <source>
        <dbReference type="ARBA" id="ARBA00023242"/>
    </source>
</evidence>
<keyword evidence="12" id="KW-0539">Nucleus</keyword>
<evidence type="ECO:0000256" key="3">
    <source>
        <dbReference type="ARBA" id="ARBA00015014"/>
    </source>
</evidence>
<feature type="compositionally biased region" description="Basic and acidic residues" evidence="14">
    <location>
        <begin position="1215"/>
        <end position="1224"/>
    </location>
</feature>
<feature type="compositionally biased region" description="Basic and acidic residues" evidence="14">
    <location>
        <begin position="1262"/>
        <end position="1273"/>
    </location>
</feature>
<feature type="compositionally biased region" description="Basic and acidic residues" evidence="14">
    <location>
        <begin position="961"/>
        <end position="977"/>
    </location>
</feature>
<evidence type="ECO:0000256" key="4">
    <source>
        <dbReference type="ARBA" id="ARBA00022454"/>
    </source>
</evidence>
<evidence type="ECO:0000256" key="5">
    <source>
        <dbReference type="ARBA" id="ARBA00022499"/>
    </source>
</evidence>
<protein>
    <recommendedName>
        <fullName evidence="3">Mediator of DNA damage checkpoint protein 1</fullName>
    </recommendedName>
</protein>
<feature type="compositionally biased region" description="Acidic residues" evidence="14">
    <location>
        <begin position="854"/>
        <end position="870"/>
    </location>
</feature>
<keyword evidence="15" id="KW-1133">Transmembrane helix</keyword>
<feature type="transmembrane region" description="Helical" evidence="15">
    <location>
        <begin position="2263"/>
        <end position="2287"/>
    </location>
</feature>
<keyword evidence="10" id="KW-0007">Acetylation</keyword>
<feature type="compositionally biased region" description="Low complexity" evidence="14">
    <location>
        <begin position="2466"/>
        <end position="2483"/>
    </location>
</feature>
<dbReference type="InterPro" id="IPR001357">
    <property type="entry name" value="BRCT_dom"/>
</dbReference>
<dbReference type="Pfam" id="PF16770">
    <property type="entry name" value="RTT107_BRCT_5"/>
    <property type="match status" value="1"/>
</dbReference>
<dbReference type="SUPFAM" id="SSF49879">
    <property type="entry name" value="SMAD/FHA domain"/>
    <property type="match status" value="1"/>
</dbReference>
<dbReference type="Pfam" id="PF00498">
    <property type="entry name" value="FHA"/>
    <property type="match status" value="1"/>
</dbReference>
<feature type="compositionally biased region" description="Acidic residues" evidence="14">
    <location>
        <begin position="425"/>
        <end position="435"/>
    </location>
</feature>
<dbReference type="Gene3D" id="2.60.200.20">
    <property type="match status" value="1"/>
</dbReference>
<dbReference type="SUPFAM" id="SSF52113">
    <property type="entry name" value="BRCT domain"/>
    <property type="match status" value="1"/>
</dbReference>
<feature type="compositionally biased region" description="Basic residues" evidence="14">
    <location>
        <begin position="1565"/>
        <end position="1574"/>
    </location>
</feature>
<gene>
    <name evidence="18" type="ORF">AMELA_G00082700</name>
</gene>
<keyword evidence="4" id="KW-0158">Chromosome</keyword>
<keyword evidence="7" id="KW-0677">Repeat</keyword>
<feature type="compositionally biased region" description="Basic and acidic residues" evidence="14">
    <location>
        <begin position="1509"/>
        <end position="1522"/>
    </location>
</feature>
<evidence type="ECO:0000313" key="18">
    <source>
        <dbReference type="EMBL" id="KAF4088474.1"/>
    </source>
</evidence>
<dbReference type="GO" id="GO:0005694">
    <property type="term" value="C:chromosome"/>
    <property type="evidence" value="ECO:0007669"/>
    <property type="project" value="UniProtKB-SubCell"/>
</dbReference>
<feature type="compositionally biased region" description="Basic residues" evidence="14">
    <location>
        <begin position="1180"/>
        <end position="1191"/>
    </location>
</feature>
<feature type="compositionally biased region" description="Basic and acidic residues" evidence="14">
    <location>
        <begin position="415"/>
        <end position="424"/>
    </location>
</feature>
<evidence type="ECO:0000259" key="16">
    <source>
        <dbReference type="PROSITE" id="PS50006"/>
    </source>
</evidence>
<evidence type="ECO:0000256" key="6">
    <source>
        <dbReference type="ARBA" id="ARBA00022553"/>
    </source>
</evidence>
<evidence type="ECO:0000256" key="7">
    <source>
        <dbReference type="ARBA" id="ARBA00022737"/>
    </source>
</evidence>
<dbReference type="CDD" id="cd22665">
    <property type="entry name" value="FHA_MDC1"/>
    <property type="match status" value="1"/>
</dbReference>
<keyword evidence="5" id="KW-1017">Isopeptide bond</keyword>
<evidence type="ECO:0000259" key="17">
    <source>
        <dbReference type="PROSITE" id="PS50172"/>
    </source>
</evidence>
<feature type="compositionally biased region" description="Polar residues" evidence="14">
    <location>
        <begin position="793"/>
        <end position="807"/>
    </location>
</feature>
<feature type="region of interest" description="Disordered" evidence="14">
    <location>
        <begin position="847"/>
        <end position="922"/>
    </location>
</feature>
<evidence type="ECO:0000256" key="8">
    <source>
        <dbReference type="ARBA" id="ARBA00022763"/>
    </source>
</evidence>
<feature type="compositionally biased region" description="Low complexity" evidence="14">
    <location>
        <begin position="282"/>
        <end position="292"/>
    </location>
</feature>
<keyword evidence="15" id="KW-0472">Membrane</keyword>
<keyword evidence="9" id="KW-0832">Ubl conjugation</keyword>
<feature type="compositionally biased region" description="Basic and acidic residues" evidence="14">
    <location>
        <begin position="888"/>
        <end position="918"/>
    </location>
</feature>
<feature type="region of interest" description="Disordered" evidence="14">
    <location>
        <begin position="273"/>
        <end position="721"/>
    </location>
</feature>
<evidence type="ECO:0000256" key="10">
    <source>
        <dbReference type="ARBA" id="ARBA00022990"/>
    </source>
</evidence>
<feature type="region of interest" description="Disordered" evidence="14">
    <location>
        <begin position="769"/>
        <end position="815"/>
    </location>
</feature>
<feature type="compositionally biased region" description="Basic and acidic residues" evidence="14">
    <location>
        <begin position="1119"/>
        <end position="1137"/>
    </location>
</feature>
<keyword evidence="19" id="KW-1185">Reference proteome</keyword>
<evidence type="ECO:0000256" key="15">
    <source>
        <dbReference type="SAM" id="Phobius"/>
    </source>
</evidence>
<dbReference type="InterPro" id="IPR008984">
    <property type="entry name" value="SMAD_FHA_dom_sf"/>
</dbReference>
<dbReference type="InterPro" id="IPR036420">
    <property type="entry name" value="BRCT_dom_sf"/>
</dbReference>
<keyword evidence="13" id="KW-0131">Cell cycle</keyword>